<accession>A0A7J0BDV9</accession>
<organism evidence="1 2">
    <name type="scientific">Desulfovibrio subterraneus</name>
    <dbReference type="NCBI Taxonomy" id="2718620"/>
    <lineage>
        <taxon>Bacteria</taxon>
        <taxon>Pseudomonadati</taxon>
        <taxon>Thermodesulfobacteriota</taxon>
        <taxon>Desulfovibrionia</taxon>
        <taxon>Desulfovibrionales</taxon>
        <taxon>Desulfovibrionaceae</taxon>
        <taxon>Desulfovibrio</taxon>
    </lineage>
</organism>
<comment type="caution">
    <text evidence="1">The sequence shown here is derived from an EMBL/GenBank/DDBJ whole genome shotgun (WGS) entry which is preliminary data.</text>
</comment>
<evidence type="ECO:0000313" key="2">
    <source>
        <dbReference type="Proteomes" id="UP000503840"/>
    </source>
</evidence>
<reference evidence="1 2" key="1">
    <citation type="submission" date="2020-05" db="EMBL/GenBank/DDBJ databases">
        <title>Draft genome sequence of Desulfovibrio sp. strain HN2T.</title>
        <authorList>
            <person name="Ueno A."/>
            <person name="Tamazawa S."/>
            <person name="Tamamura S."/>
            <person name="Murakami T."/>
            <person name="Kiyama T."/>
            <person name="Inomata H."/>
            <person name="Amano Y."/>
            <person name="Miyakawa K."/>
            <person name="Tamaki H."/>
            <person name="Naganuma T."/>
            <person name="Kaneko K."/>
        </authorList>
    </citation>
    <scope>NUCLEOTIDE SEQUENCE [LARGE SCALE GENOMIC DNA]</scope>
    <source>
        <strain evidence="1 2">HN2</strain>
    </source>
</reference>
<evidence type="ECO:0000313" key="1">
    <source>
        <dbReference type="EMBL" id="GFM31708.1"/>
    </source>
</evidence>
<proteinExistence type="predicted"/>
<protein>
    <submittedName>
        <fullName evidence="1">Uncharacterized protein</fullName>
    </submittedName>
</protein>
<gene>
    <name evidence="1" type="ORF">DSM101010T_00730</name>
</gene>
<dbReference type="Proteomes" id="UP000503840">
    <property type="component" value="Unassembled WGS sequence"/>
</dbReference>
<keyword evidence="2" id="KW-1185">Reference proteome</keyword>
<dbReference type="AlphaFoldDB" id="A0A7J0BDV9"/>
<name>A0A7J0BDV9_9BACT</name>
<sequence>MPFFRRENGSCRADANDFSMQVDIQGTLPVYSRIDGGENMVLLPEQEHA</sequence>
<dbReference type="EMBL" id="BLVO01000001">
    <property type="protein sequence ID" value="GFM31708.1"/>
    <property type="molecule type" value="Genomic_DNA"/>
</dbReference>